<gene>
    <name evidence="1" type="ORF">H2198_003551</name>
</gene>
<proteinExistence type="predicted"/>
<evidence type="ECO:0000313" key="1">
    <source>
        <dbReference type="EMBL" id="KAJ9658673.1"/>
    </source>
</evidence>
<sequence>MNDSDSEYAPPAPAPTPQPVSGDRPPRLRRDGKFVKQPRNTPEPAVEDTTQPLFERARSPTSRMYEQLIENRTAAMHNGDLNTTYRIQACINIGMKLGWTKEAVIALVKRTGRRFADGDHLRPRFDAIWEVDAEIERLVGRNSNEFMWLRSIQARYIGVASDQADEGELVVVKCAPLILIRAQAAINVAFAKSFTEAIEAGEDFEVSIFEQRAVYQFRVPGNETSEAMDYLLQRSNIGQKRLNSGDNHGVLLPGIERPLNTEEKEEVAGSMVVMENGRKLTQEVLAVLEGHREHDAGRSGIAPRESVFETAMRTLNDAGWLVLDYCYRVKRGWGVVGVSRQVPCRVVVLKAQCKGV</sequence>
<organism evidence="1 2">
    <name type="scientific">Neophaeococcomyces mojaviensis</name>
    <dbReference type="NCBI Taxonomy" id="3383035"/>
    <lineage>
        <taxon>Eukaryota</taxon>
        <taxon>Fungi</taxon>
        <taxon>Dikarya</taxon>
        <taxon>Ascomycota</taxon>
        <taxon>Pezizomycotina</taxon>
        <taxon>Eurotiomycetes</taxon>
        <taxon>Chaetothyriomycetidae</taxon>
        <taxon>Chaetothyriales</taxon>
        <taxon>Chaetothyriales incertae sedis</taxon>
        <taxon>Neophaeococcomyces</taxon>
    </lineage>
</organism>
<comment type="caution">
    <text evidence="1">The sequence shown here is derived from an EMBL/GenBank/DDBJ whole genome shotgun (WGS) entry which is preliminary data.</text>
</comment>
<keyword evidence="2" id="KW-1185">Reference proteome</keyword>
<dbReference type="EMBL" id="JAPDRQ010000048">
    <property type="protein sequence ID" value="KAJ9658673.1"/>
    <property type="molecule type" value="Genomic_DNA"/>
</dbReference>
<dbReference type="Proteomes" id="UP001172386">
    <property type="component" value="Unassembled WGS sequence"/>
</dbReference>
<evidence type="ECO:0000313" key="2">
    <source>
        <dbReference type="Proteomes" id="UP001172386"/>
    </source>
</evidence>
<name>A0ACC3AB16_9EURO</name>
<reference evidence="1" key="1">
    <citation type="submission" date="2022-10" db="EMBL/GenBank/DDBJ databases">
        <title>Culturing micro-colonial fungi from biological soil crusts in the Mojave desert and describing Neophaeococcomyces mojavensis, and introducing the new genera and species Taxawa tesnikishii.</title>
        <authorList>
            <person name="Kurbessoian T."/>
            <person name="Stajich J.E."/>
        </authorList>
    </citation>
    <scope>NUCLEOTIDE SEQUENCE</scope>
    <source>
        <strain evidence="1">JES_112</strain>
    </source>
</reference>
<protein>
    <submittedName>
        <fullName evidence="1">Uncharacterized protein</fullName>
    </submittedName>
</protein>
<accession>A0ACC3AB16</accession>